<protein>
    <recommendedName>
        <fullName evidence="10">Cation-transporting P-type ATPase N-terminal domain-containing protein</fullName>
    </recommendedName>
</protein>
<dbReference type="EMBL" id="KB822722">
    <property type="protein sequence ID" value="ETN38322.1"/>
    <property type="molecule type" value="Genomic_DNA"/>
</dbReference>
<feature type="transmembrane region" description="Helical" evidence="9">
    <location>
        <begin position="1045"/>
        <end position="1066"/>
    </location>
</feature>
<dbReference type="PROSITE" id="PS00154">
    <property type="entry name" value="ATPASE_E1_E2"/>
    <property type="match status" value="1"/>
</dbReference>
<keyword evidence="7 9" id="KW-1133">Transmembrane helix</keyword>
<dbReference type="InterPro" id="IPR004014">
    <property type="entry name" value="ATPase_P-typ_cation-transptr_N"/>
</dbReference>
<dbReference type="InterPro" id="IPR001757">
    <property type="entry name" value="P_typ_ATPase"/>
</dbReference>
<evidence type="ECO:0000256" key="2">
    <source>
        <dbReference type="ARBA" id="ARBA00022475"/>
    </source>
</evidence>
<dbReference type="GO" id="GO:1990573">
    <property type="term" value="P:potassium ion import across plasma membrane"/>
    <property type="evidence" value="ECO:0007669"/>
    <property type="project" value="TreeGrafter"/>
</dbReference>
<dbReference type="InParanoid" id="W2RPC2"/>
<evidence type="ECO:0000256" key="6">
    <source>
        <dbReference type="ARBA" id="ARBA00022967"/>
    </source>
</evidence>
<dbReference type="RefSeq" id="XP_008718911.1">
    <property type="nucleotide sequence ID" value="XM_008720689.1"/>
</dbReference>
<dbReference type="InterPro" id="IPR023214">
    <property type="entry name" value="HAD_sf"/>
</dbReference>
<dbReference type="SFLD" id="SFLDS00003">
    <property type="entry name" value="Haloacid_Dehalogenase"/>
    <property type="match status" value="1"/>
</dbReference>
<dbReference type="PANTHER" id="PTHR43294">
    <property type="entry name" value="SODIUM/POTASSIUM-TRANSPORTING ATPASE SUBUNIT ALPHA"/>
    <property type="match status" value="1"/>
</dbReference>
<keyword evidence="3 9" id="KW-0812">Transmembrane</keyword>
<dbReference type="GO" id="GO:0030007">
    <property type="term" value="P:intracellular potassium ion homeostasis"/>
    <property type="evidence" value="ECO:0007669"/>
    <property type="project" value="TreeGrafter"/>
</dbReference>
<keyword evidence="2" id="KW-1003">Cell membrane</keyword>
<dbReference type="Proteomes" id="UP000030752">
    <property type="component" value="Unassembled WGS sequence"/>
</dbReference>
<feature type="transmembrane region" description="Helical" evidence="9">
    <location>
        <begin position="1078"/>
        <end position="1094"/>
    </location>
</feature>
<feature type="transmembrane region" description="Helical" evidence="9">
    <location>
        <begin position="873"/>
        <end position="896"/>
    </location>
</feature>
<dbReference type="Gene3D" id="3.40.1110.10">
    <property type="entry name" value="Calcium-transporting ATPase, cytoplasmic domain N"/>
    <property type="match status" value="1"/>
</dbReference>
<evidence type="ECO:0000256" key="8">
    <source>
        <dbReference type="ARBA" id="ARBA00023136"/>
    </source>
</evidence>
<dbReference type="SFLD" id="SFLDF00027">
    <property type="entry name" value="p-type_atpase"/>
    <property type="match status" value="1"/>
</dbReference>
<name>W2RPC2_CYPE1</name>
<accession>W2RPC2</accession>
<dbReference type="GeneID" id="19973695"/>
<dbReference type="Pfam" id="PF00690">
    <property type="entry name" value="Cation_ATPase_N"/>
    <property type="match status" value="1"/>
</dbReference>
<dbReference type="PRINTS" id="PR00121">
    <property type="entry name" value="NAKATPASE"/>
</dbReference>
<feature type="transmembrane region" description="Helical" evidence="9">
    <location>
        <begin position="386"/>
        <end position="414"/>
    </location>
</feature>
<evidence type="ECO:0000256" key="1">
    <source>
        <dbReference type="ARBA" id="ARBA00004651"/>
    </source>
</evidence>
<sequence>MSGGSDLPPAIAAKRKIRYAEDDIEAAPDGVVNNIPWSNLPKLKRHGSANSIRSERSMSRSIDPALALPAVYRTVSFNITTTQERNAEASKEAKQKTGDDFADAEWHILDHVSIYKKLQSDPGCGLNTAQVAGKQATYGRNVPSKPPSQLPRKIFGYFFGGFGSILFVGAVLVFIAWKPLGQPPQVANLALAIVLVGVWVIQAVFNAWQDFSSSRVMNSITGMLPEDCHVLRNGEQRMLSAAEVVPGDILYFKAGSKLPADIRFIQTSSDAKFDRSILTGESAPVPAVTESSESNYLETRCIGMQGTHCTSGSGTGIVVATADQTVFGHIAKLTSTPSTERTPLQKEILRFVFIIVSLMILMNIIIIAVWAGYIRKTYPDYMPPNLLIVNIVSVAIAFVPEGLPVAITASLTIVANSMRKHNVLCKSLKTVETLGSVSVLLSDKTGTLTKGQMIATDCLIGFHSMSVDEAERELLESRDTDTSRPKTKSVGLSQLQVAAAVNNAAEFDPTTLHLPLADRKVIGDATDTAILRLSEKLGSHSKARVSWKTRYDLAFNSKNKFALRVASAVDREAVNSAMSIDEGKTFNTEKDVLLLIKGAPDILMSRCTGFVGQFGEVHTIDNDFRKHLEKFKDGWSSEGKRVLLLARKIVHGSDLSANPADGDFEDEALKHASSDLTLIGLAGIVDPPRDEIPEVVATLRRAGIKIHMVTGDFRLTAQAIARTCGILAHNEKVDTVGELPRAPTPTIPGLENVPLSKELGKSLIVSGSEIMGLSEHQWDLITAYPAVVFARTTPDQKLLITRSFRRRGYVVGMTGDGVNDAPSLREADIGICPVTASDIAIAASDMVLMDSFASIIIAVERGRTVFDNLKKTIAYLLPAGSFSEFWPVMTSVIFGLPQILSSFLMIVICCFTDCAAATALAYEEPEADVMLRKPRDVKKDKLVDWRLLLQSYGFIGIIETTTSFAMSFWYLQRQGIPFSSLWFSFGDYVTPAGHDAAYITHHLSVASAIYFVNLVVMQWFNLMGLRTRRTSLFTQPPLRFRKGNWYLFPAIVVALVMVFIFCYIPGLQEVAVSNPIPGEYWGLGFAWGVSLLSIEEVRKMLVRRSKGGGFWEKIAW</sequence>
<dbReference type="InterPro" id="IPR006068">
    <property type="entry name" value="ATPase_P-typ_cation-transptr_C"/>
</dbReference>
<feature type="transmembrane region" description="Helical" evidence="9">
    <location>
        <begin position="351"/>
        <end position="374"/>
    </location>
</feature>
<dbReference type="Pfam" id="PF13246">
    <property type="entry name" value="Cation_ATPase"/>
    <property type="match status" value="1"/>
</dbReference>
<dbReference type="Pfam" id="PF00122">
    <property type="entry name" value="E1-E2_ATPase"/>
    <property type="match status" value="1"/>
</dbReference>
<keyword evidence="12" id="KW-1185">Reference proteome</keyword>
<dbReference type="SUPFAM" id="SSF56784">
    <property type="entry name" value="HAD-like"/>
    <property type="match status" value="1"/>
</dbReference>
<dbReference type="PANTHER" id="PTHR43294:SF21">
    <property type="entry name" value="CATION TRANSPORTING ATPASE"/>
    <property type="match status" value="1"/>
</dbReference>
<gene>
    <name evidence="11" type="ORF">HMPREF1541_06356</name>
</gene>
<dbReference type="InterPro" id="IPR023299">
    <property type="entry name" value="ATPase_P-typ_cyto_dom_N"/>
</dbReference>
<dbReference type="GO" id="GO:0016887">
    <property type="term" value="F:ATP hydrolysis activity"/>
    <property type="evidence" value="ECO:0007669"/>
    <property type="project" value="InterPro"/>
</dbReference>
<dbReference type="InterPro" id="IPR050510">
    <property type="entry name" value="Cation_transp_ATPase_P-type"/>
</dbReference>
<evidence type="ECO:0000256" key="7">
    <source>
        <dbReference type="ARBA" id="ARBA00022989"/>
    </source>
</evidence>
<dbReference type="SUPFAM" id="SSF81660">
    <property type="entry name" value="Metal cation-transporting ATPase, ATP-binding domain N"/>
    <property type="match status" value="1"/>
</dbReference>
<organism evidence="11 12">
    <name type="scientific">Cyphellophora europaea (strain CBS 101466)</name>
    <name type="common">Phialophora europaea</name>
    <dbReference type="NCBI Taxonomy" id="1220924"/>
    <lineage>
        <taxon>Eukaryota</taxon>
        <taxon>Fungi</taxon>
        <taxon>Dikarya</taxon>
        <taxon>Ascomycota</taxon>
        <taxon>Pezizomycotina</taxon>
        <taxon>Eurotiomycetes</taxon>
        <taxon>Chaetothyriomycetidae</taxon>
        <taxon>Chaetothyriales</taxon>
        <taxon>Cyphellophoraceae</taxon>
        <taxon>Cyphellophora</taxon>
    </lineage>
</organism>
<keyword evidence="8 9" id="KW-0472">Membrane</keyword>
<dbReference type="eggNOG" id="KOG0203">
    <property type="taxonomic scope" value="Eukaryota"/>
</dbReference>
<dbReference type="Gene3D" id="2.70.150.10">
    <property type="entry name" value="Calcium-transporting ATPase, cytoplasmic transduction domain A"/>
    <property type="match status" value="1"/>
</dbReference>
<evidence type="ECO:0000256" key="9">
    <source>
        <dbReference type="SAM" id="Phobius"/>
    </source>
</evidence>
<evidence type="ECO:0000313" key="12">
    <source>
        <dbReference type="Proteomes" id="UP000030752"/>
    </source>
</evidence>
<dbReference type="InterPro" id="IPR059000">
    <property type="entry name" value="ATPase_P-type_domA"/>
</dbReference>
<reference evidence="11 12" key="1">
    <citation type="submission" date="2013-03" db="EMBL/GenBank/DDBJ databases">
        <title>The Genome Sequence of Phialophora europaea CBS 101466.</title>
        <authorList>
            <consortium name="The Broad Institute Genomics Platform"/>
            <person name="Cuomo C."/>
            <person name="de Hoog S."/>
            <person name="Gorbushina A."/>
            <person name="Walker B."/>
            <person name="Young S.K."/>
            <person name="Zeng Q."/>
            <person name="Gargeya S."/>
            <person name="Fitzgerald M."/>
            <person name="Haas B."/>
            <person name="Abouelleil A."/>
            <person name="Allen A.W."/>
            <person name="Alvarado L."/>
            <person name="Arachchi H.M."/>
            <person name="Berlin A.M."/>
            <person name="Chapman S.B."/>
            <person name="Gainer-Dewar J."/>
            <person name="Goldberg J."/>
            <person name="Griggs A."/>
            <person name="Gujja S."/>
            <person name="Hansen M."/>
            <person name="Howarth C."/>
            <person name="Imamovic A."/>
            <person name="Ireland A."/>
            <person name="Larimer J."/>
            <person name="McCowan C."/>
            <person name="Murphy C."/>
            <person name="Pearson M."/>
            <person name="Poon T.W."/>
            <person name="Priest M."/>
            <person name="Roberts A."/>
            <person name="Saif S."/>
            <person name="Shea T."/>
            <person name="Sisk P."/>
            <person name="Sykes S."/>
            <person name="Wortman J."/>
            <person name="Nusbaum C."/>
            <person name="Birren B."/>
        </authorList>
    </citation>
    <scope>NUCLEOTIDE SEQUENCE [LARGE SCALE GENOMIC DNA]</scope>
    <source>
        <strain evidence="11 12">CBS 101466</strain>
    </source>
</reference>
<feature type="transmembrane region" description="Helical" evidence="9">
    <location>
        <begin position="943"/>
        <end position="971"/>
    </location>
</feature>
<dbReference type="Gene3D" id="3.40.50.1000">
    <property type="entry name" value="HAD superfamily/HAD-like"/>
    <property type="match status" value="1"/>
</dbReference>
<keyword evidence="6" id="KW-1278">Translocase</keyword>
<dbReference type="STRING" id="1220924.W2RPC2"/>
<dbReference type="SUPFAM" id="SSF81665">
    <property type="entry name" value="Calcium ATPase, transmembrane domain M"/>
    <property type="match status" value="1"/>
</dbReference>
<dbReference type="VEuPathDB" id="FungiDB:HMPREF1541_06356"/>
<evidence type="ECO:0000256" key="3">
    <source>
        <dbReference type="ARBA" id="ARBA00022692"/>
    </source>
</evidence>
<dbReference type="HOGENOM" id="CLU_002360_4_1_1"/>
<dbReference type="InterPro" id="IPR008250">
    <property type="entry name" value="ATPase_P-typ_transduc_dom_A_sf"/>
</dbReference>
<dbReference type="Gene3D" id="1.20.1110.10">
    <property type="entry name" value="Calcium-transporting ATPase, transmembrane domain"/>
    <property type="match status" value="1"/>
</dbReference>
<dbReference type="InterPro" id="IPR036412">
    <property type="entry name" value="HAD-like_sf"/>
</dbReference>
<feature type="transmembrane region" description="Helical" evidence="9">
    <location>
        <begin position="189"/>
        <end position="208"/>
    </location>
</feature>
<evidence type="ECO:0000313" key="11">
    <source>
        <dbReference type="EMBL" id="ETN38322.1"/>
    </source>
</evidence>
<evidence type="ECO:0000259" key="10">
    <source>
        <dbReference type="SMART" id="SM00831"/>
    </source>
</evidence>
<dbReference type="InterPro" id="IPR023298">
    <property type="entry name" value="ATPase_P-typ_TM_dom_sf"/>
</dbReference>
<proteinExistence type="predicted"/>
<dbReference type="OrthoDB" id="158672at2759"/>
<feature type="transmembrane region" description="Helical" evidence="9">
    <location>
        <begin position="902"/>
        <end position="922"/>
    </location>
</feature>
<dbReference type="SUPFAM" id="SSF81653">
    <property type="entry name" value="Calcium ATPase, transduction domain A"/>
    <property type="match status" value="1"/>
</dbReference>
<dbReference type="AlphaFoldDB" id="W2RPC2"/>
<comment type="subcellular location">
    <subcellularLocation>
        <location evidence="1">Cell membrane</location>
        <topology evidence="1">Multi-pass membrane protein</topology>
    </subcellularLocation>
</comment>
<dbReference type="SMART" id="SM00831">
    <property type="entry name" value="Cation_ATPase_N"/>
    <property type="match status" value="1"/>
</dbReference>
<keyword evidence="5" id="KW-0067">ATP-binding</keyword>
<dbReference type="InterPro" id="IPR018303">
    <property type="entry name" value="ATPase_P-typ_P_site"/>
</dbReference>
<dbReference type="GO" id="GO:1902600">
    <property type="term" value="P:proton transmembrane transport"/>
    <property type="evidence" value="ECO:0007669"/>
    <property type="project" value="TreeGrafter"/>
</dbReference>
<dbReference type="NCBIfam" id="TIGR01494">
    <property type="entry name" value="ATPase_P-type"/>
    <property type="match status" value="2"/>
</dbReference>
<feature type="transmembrane region" description="Helical" evidence="9">
    <location>
        <begin position="1003"/>
        <end position="1024"/>
    </location>
</feature>
<dbReference type="Pfam" id="PF00689">
    <property type="entry name" value="Cation_ATPase_C"/>
    <property type="match status" value="1"/>
</dbReference>
<dbReference type="GO" id="GO:0006883">
    <property type="term" value="P:intracellular sodium ion homeostasis"/>
    <property type="evidence" value="ECO:0007669"/>
    <property type="project" value="TreeGrafter"/>
</dbReference>
<evidence type="ECO:0000256" key="5">
    <source>
        <dbReference type="ARBA" id="ARBA00022840"/>
    </source>
</evidence>
<feature type="domain" description="Cation-transporting P-type ATPase N-terminal" evidence="10">
    <location>
        <begin position="105"/>
        <end position="178"/>
    </location>
</feature>
<dbReference type="PRINTS" id="PR00119">
    <property type="entry name" value="CATATPASE"/>
</dbReference>
<dbReference type="GO" id="GO:0005524">
    <property type="term" value="F:ATP binding"/>
    <property type="evidence" value="ECO:0007669"/>
    <property type="project" value="UniProtKB-KW"/>
</dbReference>
<dbReference type="GO" id="GO:0005886">
    <property type="term" value="C:plasma membrane"/>
    <property type="evidence" value="ECO:0007669"/>
    <property type="project" value="UniProtKB-SubCell"/>
</dbReference>
<dbReference type="GO" id="GO:0036376">
    <property type="term" value="P:sodium ion export across plasma membrane"/>
    <property type="evidence" value="ECO:0007669"/>
    <property type="project" value="TreeGrafter"/>
</dbReference>
<dbReference type="InterPro" id="IPR044492">
    <property type="entry name" value="P_typ_ATPase_HD_dom"/>
</dbReference>
<evidence type="ECO:0000256" key="4">
    <source>
        <dbReference type="ARBA" id="ARBA00022741"/>
    </source>
</evidence>
<dbReference type="GO" id="GO:0005391">
    <property type="term" value="F:P-type sodium:potassium-exchanging transporter activity"/>
    <property type="evidence" value="ECO:0007669"/>
    <property type="project" value="TreeGrafter"/>
</dbReference>
<keyword evidence="4" id="KW-0547">Nucleotide-binding</keyword>
<feature type="transmembrane region" description="Helical" evidence="9">
    <location>
        <begin position="154"/>
        <end position="177"/>
    </location>
</feature>
<dbReference type="SFLD" id="SFLDG00002">
    <property type="entry name" value="C1.7:_P-type_atpase_like"/>
    <property type="match status" value="1"/>
</dbReference>